<organism evidence="2 3">
    <name type="scientific">Alteromonas naphthalenivorans</name>
    <dbReference type="NCBI Taxonomy" id="715451"/>
    <lineage>
        <taxon>Bacteria</taxon>
        <taxon>Pseudomonadati</taxon>
        <taxon>Pseudomonadota</taxon>
        <taxon>Gammaproteobacteria</taxon>
        <taxon>Alteromonadales</taxon>
        <taxon>Alteromonadaceae</taxon>
        <taxon>Alteromonas/Salinimonas group</taxon>
        <taxon>Alteromonas</taxon>
    </lineage>
</organism>
<name>F5ZCM4_ALTNA</name>
<accession>F5ZCM4</accession>
<dbReference type="EMBL" id="CP002339">
    <property type="protein sequence ID" value="AEF02773.1"/>
    <property type="molecule type" value="Genomic_DNA"/>
</dbReference>
<protein>
    <submittedName>
        <fullName evidence="2">GNAT family acetyltransferase</fullName>
    </submittedName>
</protein>
<dbReference type="PROSITE" id="PS51186">
    <property type="entry name" value="GNAT"/>
    <property type="match status" value="1"/>
</dbReference>
<dbReference type="GO" id="GO:0016747">
    <property type="term" value="F:acyltransferase activity, transferring groups other than amino-acyl groups"/>
    <property type="evidence" value="ECO:0007669"/>
    <property type="project" value="InterPro"/>
</dbReference>
<dbReference type="InterPro" id="IPR000182">
    <property type="entry name" value="GNAT_dom"/>
</dbReference>
<dbReference type="HOGENOM" id="CLU_113231_3_1_6"/>
<evidence type="ECO:0000259" key="1">
    <source>
        <dbReference type="PROSITE" id="PS51186"/>
    </source>
</evidence>
<evidence type="ECO:0000313" key="2">
    <source>
        <dbReference type="EMBL" id="AEF02773.1"/>
    </source>
</evidence>
<dbReference type="PANTHER" id="PTHR39173:SF1">
    <property type="entry name" value="ACETYLTRANSFERASE"/>
    <property type="match status" value="1"/>
</dbReference>
<gene>
    <name evidence="2" type="ordered locus">ambt_06180</name>
</gene>
<dbReference type="OrthoDB" id="9797989at2"/>
<dbReference type="PANTHER" id="PTHR39173">
    <property type="entry name" value="ACETYLTRANSFERASE"/>
    <property type="match status" value="1"/>
</dbReference>
<dbReference type="KEGG" id="alt:ambt_06180"/>
<dbReference type="Pfam" id="PF00583">
    <property type="entry name" value="Acetyltransf_1"/>
    <property type="match status" value="1"/>
</dbReference>
<dbReference type="CDD" id="cd04301">
    <property type="entry name" value="NAT_SF"/>
    <property type="match status" value="1"/>
</dbReference>
<evidence type="ECO:0000313" key="3">
    <source>
        <dbReference type="Proteomes" id="UP000000683"/>
    </source>
</evidence>
<keyword evidence="3" id="KW-1185">Reference proteome</keyword>
<dbReference type="AlphaFoldDB" id="F5ZCM4"/>
<dbReference type="Proteomes" id="UP000000683">
    <property type="component" value="Chromosome"/>
</dbReference>
<feature type="domain" description="N-acetyltransferase" evidence="1">
    <location>
        <begin position="4"/>
        <end position="168"/>
    </location>
</feature>
<dbReference type="Gene3D" id="3.40.630.30">
    <property type="match status" value="1"/>
</dbReference>
<reference evidence="2 3" key="1">
    <citation type="journal article" date="2011" name="J. Bacteriol.">
        <title>Complete genome sequence of the polycyclic aromatic hydrocarbon-degrading bacterium Alteromonas sp. strain SN2.</title>
        <authorList>
            <person name="Jin H.M."/>
            <person name="Jeong H."/>
            <person name="Moon E.J."/>
            <person name="Math R.K."/>
            <person name="Lee K."/>
            <person name="Kim H.J."/>
            <person name="Jeon C.O."/>
            <person name="Oh T.K."/>
            <person name="Kim J.F."/>
        </authorList>
    </citation>
    <scope>NUCLEOTIDE SEQUENCE [LARGE SCALE GENOMIC DNA]</scope>
    <source>
        <strain evidence="3">JCM 17741 / KACC 18427 / KCTC 11700BP / SN2</strain>
    </source>
</reference>
<dbReference type="InterPro" id="IPR016181">
    <property type="entry name" value="Acyl_CoA_acyltransferase"/>
</dbReference>
<sequence>MLITPTVLYEASYKEYIKELGNEERYPYPLDLDHSNFASFVNLLNGYSKGVNLPENLVPNTTFWLIENSEIVGCSHLRHCLNDALRFAGGHIGLGIRPSKRGQGYGMKLLNLTLEKAFEIGVDEVHIHCYKSNKVSSSLIASSGAKLDSIVETQGKNEQVLRFVHSRC</sequence>
<dbReference type="SUPFAM" id="SSF55729">
    <property type="entry name" value="Acyl-CoA N-acyltransferases (Nat)"/>
    <property type="match status" value="1"/>
</dbReference>
<dbReference type="RefSeq" id="WP_013783713.1">
    <property type="nucleotide sequence ID" value="NC_015554.1"/>
</dbReference>
<dbReference type="eggNOG" id="COG3981">
    <property type="taxonomic scope" value="Bacteria"/>
</dbReference>
<proteinExistence type="predicted"/>